<accession>A0A7M7SV81</accession>
<name>A0A7M7SV81_STRPU</name>
<reference evidence="3" key="1">
    <citation type="submission" date="2015-02" db="EMBL/GenBank/DDBJ databases">
        <title>Genome sequencing for Strongylocentrotus purpuratus.</title>
        <authorList>
            <person name="Murali S."/>
            <person name="Liu Y."/>
            <person name="Vee V."/>
            <person name="English A."/>
            <person name="Wang M."/>
            <person name="Skinner E."/>
            <person name="Han Y."/>
            <person name="Muzny D.M."/>
            <person name="Worley K.C."/>
            <person name="Gibbs R.A."/>
        </authorList>
    </citation>
    <scope>NUCLEOTIDE SEQUENCE</scope>
</reference>
<dbReference type="Proteomes" id="UP000007110">
    <property type="component" value="Unassembled WGS sequence"/>
</dbReference>
<dbReference type="OMA" id="IAWISTD"/>
<dbReference type="OrthoDB" id="10172391at2759"/>
<dbReference type="KEGG" id="spu:115920969"/>
<sequence length="508" mass="57466">MLFTLTQLFQIRELRDKELDLQRQMNLLKAKELEGVLLHTRKVTVCDRYPDTPIRLGREAKKSGQDTVMRGDAGRELHVIAWISTDDETHLVLWDADFFQDVISILAPLCPVVKHISVDLHCHWMQLHPLTLMPKPKLMPMRSVITVCIKTLYSSKTLHDTLLEVSKLFLNAASLDLLIESLISPSDQALFHEVNSSSSVRELKLRCEGRCSDDVPTDSLLIDICTSCPNIVSLVLSGFGRSLSIKSGKEITSCKMPHLTNIHLEPFETDDCYKFVTLIHVLHVFYVINPRLRYVEAKKVQLGDAELTSVTWYRTFSGSELQLEGAPTAVPMADLMHLVSTELEGVTVLTLDRCKVDIPQSTSHPPQCTGKESSLRELKFLNVECPLSQSDIHKLSEMYPNVKVTVEHDSKASHEDSKQGTSMHFELKRRTSPSSSPTSSFSLPPTSSICEFIKIIHVCMFALMNLFTYIGVYCSGLPHVFPFYLRSTVLCLKVPIQRLSQIWQITYH</sequence>
<keyword evidence="3" id="KW-1185">Reference proteome</keyword>
<protein>
    <submittedName>
        <fullName evidence="2">Uncharacterized protein</fullName>
    </submittedName>
</protein>
<dbReference type="AlphaFoldDB" id="A0A7M7SV81"/>
<dbReference type="InParanoid" id="A0A7M7SV81"/>
<organism evidence="2 3">
    <name type="scientific">Strongylocentrotus purpuratus</name>
    <name type="common">Purple sea urchin</name>
    <dbReference type="NCBI Taxonomy" id="7668"/>
    <lineage>
        <taxon>Eukaryota</taxon>
        <taxon>Metazoa</taxon>
        <taxon>Echinodermata</taxon>
        <taxon>Eleutherozoa</taxon>
        <taxon>Echinozoa</taxon>
        <taxon>Echinoidea</taxon>
        <taxon>Euechinoidea</taxon>
        <taxon>Echinacea</taxon>
        <taxon>Camarodonta</taxon>
        <taxon>Echinidea</taxon>
        <taxon>Strongylocentrotidae</taxon>
        <taxon>Strongylocentrotus</taxon>
    </lineage>
</organism>
<dbReference type="GeneID" id="115920969"/>
<dbReference type="RefSeq" id="XP_030833663.1">
    <property type="nucleotide sequence ID" value="XM_030977803.1"/>
</dbReference>
<evidence type="ECO:0000256" key="1">
    <source>
        <dbReference type="SAM" id="MobiDB-lite"/>
    </source>
</evidence>
<evidence type="ECO:0000313" key="3">
    <source>
        <dbReference type="Proteomes" id="UP000007110"/>
    </source>
</evidence>
<feature type="region of interest" description="Disordered" evidence="1">
    <location>
        <begin position="408"/>
        <end position="443"/>
    </location>
</feature>
<reference evidence="2" key="2">
    <citation type="submission" date="2021-01" db="UniProtKB">
        <authorList>
            <consortium name="EnsemblMetazoa"/>
        </authorList>
    </citation>
    <scope>IDENTIFICATION</scope>
</reference>
<feature type="compositionally biased region" description="Low complexity" evidence="1">
    <location>
        <begin position="432"/>
        <end position="443"/>
    </location>
</feature>
<feature type="compositionally biased region" description="Basic and acidic residues" evidence="1">
    <location>
        <begin position="408"/>
        <end position="418"/>
    </location>
</feature>
<evidence type="ECO:0000313" key="2">
    <source>
        <dbReference type="EnsemblMetazoa" id="XP_030833663"/>
    </source>
</evidence>
<proteinExistence type="predicted"/>
<dbReference type="EnsemblMetazoa" id="XM_030977803">
    <property type="protein sequence ID" value="XP_030833663"/>
    <property type="gene ID" value="LOC115920969"/>
</dbReference>